<dbReference type="Proteomes" id="UP000182719">
    <property type="component" value="Unassembled WGS sequence"/>
</dbReference>
<dbReference type="OrthoDB" id="20837at2"/>
<protein>
    <submittedName>
        <fullName evidence="8">Oxygen-dependent protoporphyrinogen oxidase</fullName>
    </submittedName>
</protein>
<dbReference type="PANTHER" id="PTHR42923:SF3">
    <property type="entry name" value="PROTOPORPHYRINOGEN OXIDASE"/>
    <property type="match status" value="1"/>
</dbReference>
<comment type="cofactor">
    <cofactor evidence="1">
        <name>FAD</name>
        <dbReference type="ChEBI" id="CHEBI:57692"/>
    </cofactor>
</comment>
<dbReference type="SUPFAM" id="SSF54373">
    <property type="entry name" value="FAD-linked reductases, C-terminal domain"/>
    <property type="match status" value="1"/>
</dbReference>
<dbReference type="Gene3D" id="3.50.50.60">
    <property type="entry name" value="FAD/NAD(P)-binding domain"/>
    <property type="match status" value="1"/>
</dbReference>
<keyword evidence="4" id="KW-0560">Oxidoreductase</keyword>
<keyword evidence="2" id="KW-0285">Flavoprotein</keyword>
<evidence type="ECO:0000259" key="7">
    <source>
        <dbReference type="Pfam" id="PF01593"/>
    </source>
</evidence>
<dbReference type="Pfam" id="PF01593">
    <property type="entry name" value="Amino_oxidase"/>
    <property type="match status" value="1"/>
</dbReference>
<evidence type="ECO:0000256" key="5">
    <source>
        <dbReference type="ARBA" id="ARBA00023133"/>
    </source>
</evidence>
<reference evidence="9" key="1">
    <citation type="submission" date="2016-10" db="EMBL/GenBank/DDBJ databases">
        <authorList>
            <person name="Varghese N."/>
            <person name="Submissions S."/>
        </authorList>
    </citation>
    <scope>NUCLEOTIDE SEQUENCE [LARGE SCALE GENOMIC DNA]</scope>
    <source>
        <strain evidence="9">DSM 17044</strain>
    </source>
</reference>
<dbReference type="RefSeq" id="WP_075004366.1">
    <property type="nucleotide sequence ID" value="NZ_FOAP01000001.1"/>
</dbReference>
<evidence type="ECO:0000256" key="2">
    <source>
        <dbReference type="ARBA" id="ARBA00022630"/>
    </source>
</evidence>
<dbReference type="InterPro" id="IPR002937">
    <property type="entry name" value="Amino_oxidase"/>
</dbReference>
<dbReference type="GO" id="GO:0004729">
    <property type="term" value="F:oxygen-dependent protoporphyrinogen oxidase activity"/>
    <property type="evidence" value="ECO:0007669"/>
    <property type="project" value="InterPro"/>
</dbReference>
<organism evidence="8 9">
    <name type="scientific">Stigmatella aurantiaca</name>
    <dbReference type="NCBI Taxonomy" id="41"/>
    <lineage>
        <taxon>Bacteria</taxon>
        <taxon>Pseudomonadati</taxon>
        <taxon>Myxococcota</taxon>
        <taxon>Myxococcia</taxon>
        <taxon>Myxococcales</taxon>
        <taxon>Cystobacterineae</taxon>
        <taxon>Archangiaceae</taxon>
        <taxon>Stigmatella</taxon>
    </lineage>
</organism>
<keyword evidence="3" id="KW-0274">FAD</keyword>
<evidence type="ECO:0000256" key="3">
    <source>
        <dbReference type="ARBA" id="ARBA00022827"/>
    </source>
</evidence>
<evidence type="ECO:0000256" key="4">
    <source>
        <dbReference type="ARBA" id="ARBA00023002"/>
    </source>
</evidence>
<gene>
    <name evidence="8" type="ORF">SAMN05444354_10140</name>
</gene>
<dbReference type="AlphaFoldDB" id="A0A1H7FFM2"/>
<dbReference type="PANTHER" id="PTHR42923">
    <property type="entry name" value="PROTOPORPHYRINOGEN OXIDASE"/>
    <property type="match status" value="1"/>
</dbReference>
<evidence type="ECO:0000256" key="6">
    <source>
        <dbReference type="ARBA" id="ARBA00023444"/>
    </source>
</evidence>
<comment type="pathway">
    <text evidence="6">Porphyrin-containing compound metabolism.</text>
</comment>
<dbReference type="Gene3D" id="1.10.3110.10">
    <property type="entry name" value="protoporphyrinogen ix oxidase, domain 3"/>
    <property type="match status" value="1"/>
</dbReference>
<dbReference type="EMBL" id="FOAP01000001">
    <property type="protein sequence ID" value="SEK22890.1"/>
    <property type="molecule type" value="Genomic_DNA"/>
</dbReference>
<dbReference type="InterPro" id="IPR036188">
    <property type="entry name" value="FAD/NAD-bd_sf"/>
</dbReference>
<keyword evidence="5" id="KW-0350">Heme biosynthesis</keyword>
<dbReference type="NCBIfam" id="TIGR00562">
    <property type="entry name" value="proto_IX_ox"/>
    <property type="match status" value="1"/>
</dbReference>
<dbReference type="GO" id="GO:0006783">
    <property type="term" value="P:heme biosynthetic process"/>
    <property type="evidence" value="ECO:0007669"/>
    <property type="project" value="UniProtKB-KW"/>
</dbReference>
<evidence type="ECO:0000256" key="1">
    <source>
        <dbReference type="ARBA" id="ARBA00001974"/>
    </source>
</evidence>
<sequence length="454" mass="47771">MAVIAVVGGGITGLALAHRLRSRGKDAVVLEAAPRLGGVIQTRHREGFSTEAGPNSFLDREPATRELAASLGVEERIRMADPAAKSRYVYSRGALRPVPASPPAFLKSDLLPLSARLRVLAELFTGRGPADRDESLGDFGRRHVGTQAASVLIDAMQTGTYAGDMEALSAEAAFPVLKQLEREHRSLILGQVRTQRAKRQAASEGPKLKGAMCTFEGGLGTLVDALAQALGPAARTGAAVEGLTRTAEGWRVSVREGSARAELEASQVVLTAPAPVSAELLQPLDAPLATLVKGIVYAPIAVVHLGFAPGRTPAPDGFGFLVPALEQRRLLGAIHASTVFPFRAEGGRVLYTCMVGGARRPDLVGLDEEALAQVAREELRALAGVTASPDFTEVIRWPRGIPQYTVGHLERMAAIDTALARLPGLHLAGNAYKGVGLNDCIRNAAVLGDALASQ</sequence>
<proteinExistence type="predicted"/>
<keyword evidence="9" id="KW-1185">Reference proteome</keyword>
<name>A0A1H7FFM2_STIAU</name>
<dbReference type="SUPFAM" id="SSF51905">
    <property type="entry name" value="FAD/NAD(P)-binding domain"/>
    <property type="match status" value="1"/>
</dbReference>
<dbReference type="InterPro" id="IPR050464">
    <property type="entry name" value="Zeta_carotene_desat/Oxidored"/>
</dbReference>
<dbReference type="InterPro" id="IPR004572">
    <property type="entry name" value="Protoporphyrinogen_oxidase"/>
</dbReference>
<evidence type="ECO:0000313" key="8">
    <source>
        <dbReference type="EMBL" id="SEK22890.1"/>
    </source>
</evidence>
<evidence type="ECO:0000313" key="9">
    <source>
        <dbReference type="Proteomes" id="UP000182719"/>
    </source>
</evidence>
<accession>A0A1H7FFM2</accession>
<dbReference type="Gene3D" id="3.90.660.20">
    <property type="entry name" value="Protoporphyrinogen oxidase, mitochondrial, domain 2"/>
    <property type="match status" value="1"/>
</dbReference>
<feature type="domain" description="Amine oxidase" evidence="7">
    <location>
        <begin position="11"/>
        <end position="442"/>
    </location>
</feature>